<sequence>MVSSEPNEKASKNELEENAEDKVEVKCCNDNICFIVNPSDPFTIPKFIDKLLIPETAKPIDDTNNEYKDNEKHYHITMKEAEHYFSSYFPPTKIWGYNGLYPGPTIEAFKNISTHVLWDNKLPDKHFLPYDTTLHGTVDDPEGKTVVHLHGAKVESSSDGHPEAWFTNGFKVTGPEFTRKVYEYTNYQSGTTLWYHDHAMGQTRLNVYAGLAGFYILRDLLEERLNLPKGKYEVPLLVQDKSFTEEGELFYPAVPPFSVSVFPSIVPGFFGDTIVVNGKVWPYLDVEPRKYRFRILNASNRRQYIMRLSNNEEFIQIGTDGGLIEEPVNLTSFKLMPAERIDIIIDFSQHVGERIILMNDDTNADISGTNMIMRFNVVKPLQGEDTSVVPSTLRVVHPLNKGLVRRKRKVSFGAMTDRYGRPMLMIDNMTWSDPVTEKPELDSIEIWNLINPMPVPHPIHIHLIQFKILWRRPFDVEAYNNTGEVIYTGPKEEPHDYERGFKDTVDSEAGKVTRIIMQFKGYAGNYVWHCHFLEHEDYEMMRPLKVVECNCVK</sequence>
<dbReference type="GO" id="GO:0005507">
    <property type="term" value="F:copper ion binding"/>
    <property type="evidence" value="ECO:0007669"/>
    <property type="project" value="InterPro"/>
</dbReference>
<dbReference type="CDD" id="cd13891">
    <property type="entry name" value="CuRO_3_CotA_like"/>
    <property type="match status" value="1"/>
</dbReference>
<evidence type="ECO:0000313" key="6">
    <source>
        <dbReference type="EMBL" id="MDC4241403.1"/>
    </source>
</evidence>
<proteinExistence type="inferred from homology"/>
<organism evidence="6 7">
    <name type="scientific">Clostridium tertium</name>
    <dbReference type="NCBI Taxonomy" id="1559"/>
    <lineage>
        <taxon>Bacteria</taxon>
        <taxon>Bacillati</taxon>
        <taxon>Bacillota</taxon>
        <taxon>Clostridia</taxon>
        <taxon>Eubacteriales</taxon>
        <taxon>Clostridiaceae</taxon>
        <taxon>Clostridium</taxon>
    </lineage>
</organism>
<comment type="caution">
    <text evidence="6">The sequence shown here is derived from an EMBL/GenBank/DDBJ whole genome shotgun (WGS) entry which is preliminary data.</text>
</comment>
<dbReference type="EMBL" id="JAMRYU010000015">
    <property type="protein sequence ID" value="MDC4241403.1"/>
    <property type="molecule type" value="Genomic_DNA"/>
</dbReference>
<evidence type="ECO:0000259" key="4">
    <source>
        <dbReference type="Pfam" id="PF07731"/>
    </source>
</evidence>
<dbReference type="PANTHER" id="PTHR48267:SF1">
    <property type="entry name" value="BILIRUBIN OXIDASE"/>
    <property type="match status" value="1"/>
</dbReference>
<dbReference type="InterPro" id="IPR008972">
    <property type="entry name" value="Cupredoxin"/>
</dbReference>
<feature type="domain" description="Plastocyanin-like" evidence="5">
    <location>
        <begin position="144"/>
        <end position="219"/>
    </location>
</feature>
<dbReference type="Pfam" id="PF07732">
    <property type="entry name" value="Cu-oxidase_3"/>
    <property type="match status" value="1"/>
</dbReference>
<comment type="similarity">
    <text evidence="1">Belongs to the multicopper oxidase family.</text>
</comment>
<evidence type="ECO:0000256" key="2">
    <source>
        <dbReference type="SAM" id="MobiDB-lite"/>
    </source>
</evidence>
<evidence type="ECO:0000259" key="3">
    <source>
        <dbReference type="Pfam" id="PF00394"/>
    </source>
</evidence>
<dbReference type="InterPro" id="IPR011706">
    <property type="entry name" value="Cu-oxidase_C"/>
</dbReference>
<keyword evidence="7" id="KW-1185">Reference proteome</keyword>
<dbReference type="CDD" id="cd13868">
    <property type="entry name" value="CuRO_2_CotA_like"/>
    <property type="match status" value="1"/>
</dbReference>
<dbReference type="SUPFAM" id="SSF49503">
    <property type="entry name" value="Cupredoxins"/>
    <property type="match status" value="3"/>
</dbReference>
<protein>
    <submittedName>
        <fullName evidence="6">Multicopper oxidase</fullName>
    </submittedName>
</protein>
<reference evidence="6" key="1">
    <citation type="submission" date="2022-05" db="EMBL/GenBank/DDBJ databases">
        <title>Draft genome sequence of Clostridium tertium strain CP3 isolated from Peru.</title>
        <authorList>
            <person name="Hurtado R."/>
            <person name="Lima L."/>
            <person name="Sousa T."/>
            <person name="Jaiswal A.K."/>
            <person name="Tiwari S."/>
            <person name="Maturrano L."/>
            <person name="Brenig B."/>
            <person name="Azevedo V."/>
        </authorList>
    </citation>
    <scope>NUCLEOTIDE SEQUENCE</scope>
    <source>
        <strain evidence="6">CP3</strain>
    </source>
</reference>
<dbReference type="InterPro" id="IPR011707">
    <property type="entry name" value="Cu-oxidase-like_N"/>
</dbReference>
<dbReference type="Gene3D" id="2.60.40.420">
    <property type="entry name" value="Cupredoxins - blue copper proteins"/>
    <property type="match status" value="3"/>
</dbReference>
<dbReference type="Pfam" id="PF00394">
    <property type="entry name" value="Cu-oxidase"/>
    <property type="match status" value="1"/>
</dbReference>
<feature type="region of interest" description="Disordered" evidence="2">
    <location>
        <begin position="1"/>
        <end position="20"/>
    </location>
</feature>
<dbReference type="CDD" id="cd13844">
    <property type="entry name" value="CuRO_1_BOD_CotA_like"/>
    <property type="match status" value="1"/>
</dbReference>
<dbReference type="Proteomes" id="UP001141183">
    <property type="component" value="Unassembled WGS sequence"/>
</dbReference>
<dbReference type="RefSeq" id="WP_272470549.1">
    <property type="nucleotide sequence ID" value="NZ_JAMRYU010000015.1"/>
</dbReference>
<accession>A0A9X4B3K8</accession>
<dbReference type="GO" id="GO:0016491">
    <property type="term" value="F:oxidoreductase activity"/>
    <property type="evidence" value="ECO:0007669"/>
    <property type="project" value="InterPro"/>
</dbReference>
<dbReference type="PANTHER" id="PTHR48267">
    <property type="entry name" value="CUPREDOXIN SUPERFAMILY PROTEIN"/>
    <property type="match status" value="1"/>
</dbReference>
<dbReference type="Pfam" id="PF07731">
    <property type="entry name" value="Cu-oxidase_2"/>
    <property type="match status" value="1"/>
</dbReference>
<feature type="domain" description="Plastocyanin-like" evidence="4">
    <location>
        <begin position="427"/>
        <end position="546"/>
    </location>
</feature>
<evidence type="ECO:0000256" key="1">
    <source>
        <dbReference type="ARBA" id="ARBA00010609"/>
    </source>
</evidence>
<dbReference type="InterPro" id="IPR001117">
    <property type="entry name" value="Cu-oxidase_2nd"/>
</dbReference>
<evidence type="ECO:0000313" key="7">
    <source>
        <dbReference type="Proteomes" id="UP001141183"/>
    </source>
</evidence>
<dbReference type="AlphaFoldDB" id="A0A9X4B3K8"/>
<evidence type="ECO:0000259" key="5">
    <source>
        <dbReference type="Pfam" id="PF07732"/>
    </source>
</evidence>
<name>A0A9X4B3K8_9CLOT</name>
<dbReference type="InterPro" id="IPR045087">
    <property type="entry name" value="Cu-oxidase_fam"/>
</dbReference>
<feature type="domain" description="Plastocyanin-like" evidence="3">
    <location>
        <begin position="272"/>
        <end position="358"/>
    </location>
</feature>
<gene>
    <name evidence="6" type="ORF">NE398_14695</name>
</gene>